<dbReference type="Proteomes" id="UP000241986">
    <property type="component" value="Unassembled WGS sequence"/>
</dbReference>
<dbReference type="EMBL" id="PZKL01000037">
    <property type="protein sequence ID" value="PTH80095.1"/>
    <property type="molecule type" value="Genomic_DNA"/>
</dbReference>
<evidence type="ECO:0000313" key="2">
    <source>
        <dbReference type="Proteomes" id="UP000241986"/>
    </source>
</evidence>
<comment type="caution">
    <text evidence="1">The sequence shown here is derived from an EMBL/GenBank/DDBJ whole genome shotgun (WGS) entry which is preliminary data.</text>
</comment>
<sequence>MIIKINALSKGITSILFVASKNRFLLLKNGFLAAFMNIDDLDSKNILVGLSSKFRDEAVLNELILLVNKEMGLNIQLGECRLAPVRPLCEQSLSEPVSVAIDSLYDLNVVEVSDSGILFETRGFQLPLSKNDINNMHLL</sequence>
<dbReference type="RefSeq" id="WP_107683979.1">
    <property type="nucleotide sequence ID" value="NZ_PZKL01000037.1"/>
</dbReference>
<gene>
    <name evidence="1" type="ORF">DAA48_16150</name>
</gene>
<protein>
    <submittedName>
        <fullName evidence="1">Uncharacterized protein</fullName>
    </submittedName>
</protein>
<dbReference type="AlphaFoldDB" id="A0A2T4MZT1"/>
<accession>A0A2T4MZT1</accession>
<organism evidence="1 2">
    <name type="scientific">Aeromonas veronii</name>
    <dbReference type="NCBI Taxonomy" id="654"/>
    <lineage>
        <taxon>Bacteria</taxon>
        <taxon>Pseudomonadati</taxon>
        <taxon>Pseudomonadota</taxon>
        <taxon>Gammaproteobacteria</taxon>
        <taxon>Aeromonadales</taxon>
        <taxon>Aeromonadaceae</taxon>
        <taxon>Aeromonas</taxon>
    </lineage>
</organism>
<proteinExistence type="predicted"/>
<name>A0A2T4MZT1_AERVE</name>
<reference evidence="1 2" key="1">
    <citation type="submission" date="2018-03" db="EMBL/GenBank/DDBJ databases">
        <title>Aeromonas veronii whole genome sequencing and analysis.</title>
        <authorList>
            <person name="Xie H."/>
            <person name="Liu T."/>
            <person name="Wang K."/>
        </authorList>
    </citation>
    <scope>NUCLEOTIDE SEQUENCE [LARGE SCALE GENOMIC DNA]</scope>
    <source>
        <strain evidence="1 2">XH.VA.1</strain>
    </source>
</reference>
<evidence type="ECO:0000313" key="1">
    <source>
        <dbReference type="EMBL" id="PTH80095.1"/>
    </source>
</evidence>